<feature type="transmembrane region" description="Helical" evidence="6">
    <location>
        <begin position="334"/>
        <end position="351"/>
    </location>
</feature>
<dbReference type="PANTHER" id="PTHR30250">
    <property type="entry name" value="PST FAMILY PREDICTED COLANIC ACID TRANSPORTER"/>
    <property type="match status" value="1"/>
</dbReference>
<protein>
    <submittedName>
        <fullName evidence="7">Membrane protein involved in the export of O-antigen and teichoic acid</fullName>
    </submittedName>
</protein>
<dbReference type="OrthoDB" id="6017905at2"/>
<dbReference type="PANTHER" id="PTHR30250:SF11">
    <property type="entry name" value="O-ANTIGEN TRANSPORTER-RELATED"/>
    <property type="match status" value="1"/>
</dbReference>
<evidence type="ECO:0000313" key="7">
    <source>
        <dbReference type="EMBL" id="SFI12715.1"/>
    </source>
</evidence>
<feature type="transmembrane region" description="Helical" evidence="6">
    <location>
        <begin position="217"/>
        <end position="237"/>
    </location>
</feature>
<feature type="transmembrane region" description="Helical" evidence="6">
    <location>
        <begin position="257"/>
        <end position="278"/>
    </location>
</feature>
<dbReference type="InterPro" id="IPR050833">
    <property type="entry name" value="Poly_Biosynth_Transport"/>
</dbReference>
<evidence type="ECO:0000256" key="1">
    <source>
        <dbReference type="ARBA" id="ARBA00004651"/>
    </source>
</evidence>
<feature type="transmembrane region" description="Helical" evidence="6">
    <location>
        <begin position="91"/>
        <end position="112"/>
    </location>
</feature>
<dbReference type="Proteomes" id="UP000183639">
    <property type="component" value="Unassembled WGS sequence"/>
</dbReference>
<feature type="transmembrane region" description="Helical" evidence="6">
    <location>
        <begin position="49"/>
        <end position="70"/>
    </location>
</feature>
<feature type="transmembrane region" description="Helical" evidence="6">
    <location>
        <begin position="363"/>
        <end position="382"/>
    </location>
</feature>
<dbReference type="Pfam" id="PF01943">
    <property type="entry name" value="Polysacc_synt"/>
    <property type="match status" value="1"/>
</dbReference>
<feature type="transmembrane region" description="Helical" evidence="6">
    <location>
        <begin position="299"/>
        <end position="322"/>
    </location>
</feature>
<evidence type="ECO:0000313" key="8">
    <source>
        <dbReference type="Proteomes" id="UP000183639"/>
    </source>
</evidence>
<evidence type="ECO:0000256" key="5">
    <source>
        <dbReference type="ARBA" id="ARBA00023136"/>
    </source>
</evidence>
<accession>A0A1I3FN81</accession>
<feature type="transmembrane region" description="Helical" evidence="6">
    <location>
        <begin position="388"/>
        <end position="409"/>
    </location>
</feature>
<proteinExistence type="predicted"/>
<dbReference type="EMBL" id="FOQK01000016">
    <property type="protein sequence ID" value="SFI12715.1"/>
    <property type="molecule type" value="Genomic_DNA"/>
</dbReference>
<evidence type="ECO:0000256" key="4">
    <source>
        <dbReference type="ARBA" id="ARBA00022989"/>
    </source>
</evidence>
<comment type="subcellular location">
    <subcellularLocation>
        <location evidence="1">Cell membrane</location>
        <topology evidence="1">Multi-pass membrane protein</topology>
    </subcellularLocation>
</comment>
<organism evidence="7 8">
    <name type="scientific">Selenomonas ruminantium</name>
    <dbReference type="NCBI Taxonomy" id="971"/>
    <lineage>
        <taxon>Bacteria</taxon>
        <taxon>Bacillati</taxon>
        <taxon>Bacillota</taxon>
        <taxon>Negativicutes</taxon>
        <taxon>Selenomonadales</taxon>
        <taxon>Selenomonadaceae</taxon>
        <taxon>Selenomonas</taxon>
    </lineage>
</organism>
<keyword evidence="2" id="KW-1003">Cell membrane</keyword>
<feature type="transmembrane region" description="Helical" evidence="6">
    <location>
        <begin position="156"/>
        <end position="177"/>
    </location>
</feature>
<dbReference type="GO" id="GO:0005886">
    <property type="term" value="C:plasma membrane"/>
    <property type="evidence" value="ECO:0007669"/>
    <property type="project" value="UniProtKB-SubCell"/>
</dbReference>
<evidence type="ECO:0000256" key="2">
    <source>
        <dbReference type="ARBA" id="ARBA00022475"/>
    </source>
</evidence>
<reference evidence="7 8" key="1">
    <citation type="submission" date="2016-10" db="EMBL/GenBank/DDBJ databases">
        <authorList>
            <person name="de Groot N.N."/>
        </authorList>
    </citation>
    <scope>NUCLEOTIDE SEQUENCE [LARGE SCALE GENOMIC DNA]</scope>
    <source>
        <strain evidence="7 8">Z108</strain>
    </source>
</reference>
<evidence type="ECO:0000256" key="3">
    <source>
        <dbReference type="ARBA" id="ARBA00022692"/>
    </source>
</evidence>
<feature type="transmembrane region" description="Helical" evidence="6">
    <location>
        <begin position="183"/>
        <end position="205"/>
    </location>
</feature>
<name>A0A1I3FN81_SELRU</name>
<keyword evidence="4 6" id="KW-1133">Transmembrane helix</keyword>
<feature type="transmembrane region" description="Helical" evidence="6">
    <location>
        <begin position="124"/>
        <end position="144"/>
    </location>
</feature>
<dbReference type="AlphaFoldDB" id="A0A1I3FN81"/>
<dbReference type="InterPro" id="IPR002797">
    <property type="entry name" value="Polysacc_synth"/>
</dbReference>
<evidence type="ECO:0000256" key="6">
    <source>
        <dbReference type="SAM" id="Phobius"/>
    </source>
</evidence>
<sequence>MLFSIIKKYKMMSIAVKASVWFLLCSIIQRSISFITTPIFTRLMTIEEYGLYIIYISWMEILSICITFKLTEAVFNKSMISVNSEERRSILASYQLLVLCLWGCSVFLYILFRNSINSLLGMNTYFMMLMLLEILLTTIVLLWSSYQRFEYKYKQLVFVTIIISVVSQLLGVLIITIRNDGAIGRVLGIVLTQMVVVIGLLPYNLKYIKRNIIFSNWIYALRFNLPLIPHYLSQIILSQADKIMIGALVGTQEAALYGIGYTIGMLGMIVTQSVNNAYIPWMYRELKRKNFNNVLSMDVIVFAFLGICIIVIFFIAPEAMLIVGGEKYLEAIDVVYPVAVSIAFMLLYGFFANIEYFFEKRMYVMVCTCTSAVLNIVLNYYFIQLYGYIAAAYTTLFCYFCYGFFHMIVVERVIYNNEKIKIKMPYIKFLILCVALAFFSLVAQFLIPYVVVRYLILFIMMLMLFAKKKVLLAFYKKIRSE</sequence>
<feature type="transmembrane region" description="Helical" evidence="6">
    <location>
        <begin position="453"/>
        <end position="475"/>
    </location>
</feature>
<keyword evidence="5 6" id="KW-0472">Membrane</keyword>
<gene>
    <name evidence="7" type="ORF">SAMN04487861_11633</name>
</gene>
<keyword evidence="3 6" id="KW-0812">Transmembrane</keyword>
<feature type="transmembrane region" description="Helical" evidence="6">
    <location>
        <begin position="429"/>
        <end position="447"/>
    </location>
</feature>